<gene>
    <name evidence="2" type="ORF">N0V91_010323</name>
</gene>
<protein>
    <submittedName>
        <fullName evidence="2">Uncharacterized protein</fullName>
    </submittedName>
</protein>
<organism evidence="2 3">
    <name type="scientific">Didymella pomorum</name>
    <dbReference type="NCBI Taxonomy" id="749634"/>
    <lineage>
        <taxon>Eukaryota</taxon>
        <taxon>Fungi</taxon>
        <taxon>Dikarya</taxon>
        <taxon>Ascomycota</taxon>
        <taxon>Pezizomycotina</taxon>
        <taxon>Dothideomycetes</taxon>
        <taxon>Pleosporomycetidae</taxon>
        <taxon>Pleosporales</taxon>
        <taxon>Pleosporineae</taxon>
        <taxon>Didymellaceae</taxon>
        <taxon>Didymella</taxon>
    </lineage>
</organism>
<dbReference type="AlphaFoldDB" id="A0A9W8Z3I2"/>
<comment type="caution">
    <text evidence="2">The sequence shown here is derived from an EMBL/GenBank/DDBJ whole genome shotgun (WGS) entry which is preliminary data.</text>
</comment>
<dbReference type="Proteomes" id="UP001140510">
    <property type="component" value="Unassembled WGS sequence"/>
</dbReference>
<evidence type="ECO:0000313" key="2">
    <source>
        <dbReference type="EMBL" id="KAJ4398276.1"/>
    </source>
</evidence>
<accession>A0A9W8Z3I2</accession>
<proteinExistence type="predicted"/>
<reference evidence="2" key="1">
    <citation type="submission" date="2022-10" db="EMBL/GenBank/DDBJ databases">
        <title>Tapping the CABI collections for fungal endophytes: first genome assemblies for Collariella, Neodidymelliopsis, Ascochyta clinopodiicola, Didymella pomorum, Didymosphaeria variabile, Neocosmospora piperis and Neocucurbitaria cava.</title>
        <authorList>
            <person name="Hill R."/>
        </authorList>
    </citation>
    <scope>NUCLEOTIDE SEQUENCE</scope>
    <source>
        <strain evidence="2">IMI 355091</strain>
    </source>
</reference>
<dbReference type="EMBL" id="JAPEVA010000134">
    <property type="protein sequence ID" value="KAJ4398276.1"/>
    <property type="molecule type" value="Genomic_DNA"/>
</dbReference>
<feature type="region of interest" description="Disordered" evidence="1">
    <location>
        <begin position="121"/>
        <end position="144"/>
    </location>
</feature>
<keyword evidence="3" id="KW-1185">Reference proteome</keyword>
<evidence type="ECO:0000256" key="1">
    <source>
        <dbReference type="SAM" id="MobiDB-lite"/>
    </source>
</evidence>
<name>A0A9W8Z3I2_9PLEO</name>
<dbReference type="OrthoDB" id="3912677at2759"/>
<sequence>MAAGAILTKMLHRMEDLLPHEPYSIAGRAILMANGNVLLQNRHRTASLISIVSGNDDQREGRNYAEVNNEAIEASNGRAMEAGNDTANYATANDNIAGSDMNRGPDSISIELASLANTAVGHPESAMTSNETRLAERQGISRAY</sequence>
<evidence type="ECO:0000313" key="3">
    <source>
        <dbReference type="Proteomes" id="UP001140510"/>
    </source>
</evidence>